<proteinExistence type="predicted"/>
<organism evidence="2 3">
    <name type="scientific">Malus baccata</name>
    <name type="common">Siberian crab apple</name>
    <name type="synonym">Pyrus baccata</name>
    <dbReference type="NCBI Taxonomy" id="106549"/>
    <lineage>
        <taxon>Eukaryota</taxon>
        <taxon>Viridiplantae</taxon>
        <taxon>Streptophyta</taxon>
        <taxon>Embryophyta</taxon>
        <taxon>Tracheophyta</taxon>
        <taxon>Spermatophyta</taxon>
        <taxon>Magnoliopsida</taxon>
        <taxon>eudicotyledons</taxon>
        <taxon>Gunneridae</taxon>
        <taxon>Pentapetalae</taxon>
        <taxon>rosids</taxon>
        <taxon>fabids</taxon>
        <taxon>Rosales</taxon>
        <taxon>Rosaceae</taxon>
        <taxon>Amygdaloideae</taxon>
        <taxon>Maleae</taxon>
        <taxon>Malus</taxon>
    </lineage>
</organism>
<dbReference type="Proteomes" id="UP000315295">
    <property type="component" value="Unassembled WGS sequence"/>
</dbReference>
<dbReference type="Pfam" id="PF07734">
    <property type="entry name" value="FBA_1"/>
    <property type="match status" value="1"/>
</dbReference>
<evidence type="ECO:0000313" key="3">
    <source>
        <dbReference type="Proteomes" id="UP000315295"/>
    </source>
</evidence>
<dbReference type="Pfam" id="PF00646">
    <property type="entry name" value="F-box"/>
    <property type="match status" value="1"/>
</dbReference>
<dbReference type="InterPro" id="IPR036047">
    <property type="entry name" value="F-box-like_dom_sf"/>
</dbReference>
<comment type="caution">
    <text evidence="2">The sequence shown here is derived from an EMBL/GenBank/DDBJ whole genome shotgun (WGS) entry which is preliminary data.</text>
</comment>
<dbReference type="PANTHER" id="PTHR31672">
    <property type="entry name" value="BNACNNG10540D PROTEIN"/>
    <property type="match status" value="1"/>
</dbReference>
<dbReference type="Gene3D" id="1.20.1280.50">
    <property type="match status" value="1"/>
</dbReference>
<dbReference type="InterPro" id="IPR001810">
    <property type="entry name" value="F-box_dom"/>
</dbReference>
<evidence type="ECO:0000259" key="1">
    <source>
        <dbReference type="PROSITE" id="PS50181"/>
    </source>
</evidence>
<dbReference type="AlphaFoldDB" id="A0A540M6F0"/>
<dbReference type="EMBL" id="VIEB01000347">
    <property type="protein sequence ID" value="TQD94331.1"/>
    <property type="molecule type" value="Genomic_DNA"/>
</dbReference>
<name>A0A540M6F0_MALBA</name>
<dbReference type="InterPro" id="IPR006527">
    <property type="entry name" value="F-box-assoc_dom_typ1"/>
</dbReference>
<dbReference type="SMART" id="SM00256">
    <property type="entry name" value="FBOX"/>
    <property type="match status" value="1"/>
</dbReference>
<dbReference type="PROSITE" id="PS50181">
    <property type="entry name" value="FBOX"/>
    <property type="match status" value="1"/>
</dbReference>
<sequence length="274" mass="31837">MANVPEGLGLRLRFRLQKGRWAVDKVPDEIRPKKRQRLEEMLQEKLPEEIMDDILLRLPIKSLLTCTGVCMPWRSLILSSAFIRNHLRLRQSNKQKLLLVRSSEDKYGTRDVYSLHFDNSPSFELFFSQGFMEESAPVLPEKFFPRPYTRDGENAFVRGALHWIQKNGVQHFIVSFDLSTEVFGEITMPEPDSTWKKRKLTFQPGTLLNGFSRICRYGESLAFFEKSPDTYSASESGMLLSMWVMKEYGVAESWIKLYTVHGKLYSMEAASFQK</sequence>
<feature type="domain" description="F-box" evidence="1">
    <location>
        <begin position="40"/>
        <end position="86"/>
    </location>
</feature>
<dbReference type="SUPFAM" id="SSF81383">
    <property type="entry name" value="F-box domain"/>
    <property type="match status" value="1"/>
</dbReference>
<accession>A0A540M6F0</accession>
<protein>
    <recommendedName>
        <fullName evidence="1">F-box domain-containing protein</fullName>
    </recommendedName>
</protein>
<dbReference type="PANTHER" id="PTHR31672:SF13">
    <property type="entry name" value="F-BOX PROTEIN CPR30-LIKE"/>
    <property type="match status" value="1"/>
</dbReference>
<gene>
    <name evidence="2" type="ORF">C1H46_020145</name>
</gene>
<dbReference type="InterPro" id="IPR050796">
    <property type="entry name" value="SCF_F-box_component"/>
</dbReference>
<dbReference type="CDD" id="cd22157">
    <property type="entry name" value="F-box_AtFBW1-like"/>
    <property type="match status" value="1"/>
</dbReference>
<reference evidence="2 3" key="1">
    <citation type="journal article" date="2019" name="G3 (Bethesda)">
        <title>Sequencing of a Wild Apple (Malus baccata) Genome Unravels the Differences Between Cultivated and Wild Apple Species Regarding Disease Resistance and Cold Tolerance.</title>
        <authorList>
            <person name="Chen X."/>
        </authorList>
    </citation>
    <scope>NUCLEOTIDE SEQUENCE [LARGE SCALE GENOMIC DNA]</scope>
    <source>
        <strain evidence="3">cv. Shandingzi</strain>
        <tissue evidence="2">Leaves</tissue>
    </source>
</reference>
<keyword evidence="3" id="KW-1185">Reference proteome</keyword>
<evidence type="ECO:0000313" key="2">
    <source>
        <dbReference type="EMBL" id="TQD94331.1"/>
    </source>
</evidence>